<feature type="domain" description="OTU" evidence="2">
    <location>
        <begin position="256"/>
        <end position="394"/>
    </location>
</feature>
<dbReference type="EMBL" id="CAKKNE010000001">
    <property type="protein sequence ID" value="CAH0366690.1"/>
    <property type="molecule type" value="Genomic_DNA"/>
</dbReference>
<keyword evidence="4" id="KW-1185">Reference proteome</keyword>
<evidence type="ECO:0000259" key="2">
    <source>
        <dbReference type="PROSITE" id="PS50802"/>
    </source>
</evidence>
<evidence type="ECO:0000256" key="1">
    <source>
        <dbReference type="SAM" id="MobiDB-lite"/>
    </source>
</evidence>
<dbReference type="PANTHER" id="PTHR12419:SF111">
    <property type="entry name" value="OVARIAN TUMOR DOMAIN-CONTAINING DEUBIQUITINATING ENZYME 9"/>
    <property type="match status" value="1"/>
</dbReference>
<organism evidence="3 4">
    <name type="scientific">Pelagomonas calceolata</name>
    <dbReference type="NCBI Taxonomy" id="35677"/>
    <lineage>
        <taxon>Eukaryota</taxon>
        <taxon>Sar</taxon>
        <taxon>Stramenopiles</taxon>
        <taxon>Ochrophyta</taxon>
        <taxon>Pelagophyceae</taxon>
        <taxon>Pelagomonadales</taxon>
        <taxon>Pelagomonadaceae</taxon>
        <taxon>Pelagomonas</taxon>
    </lineage>
</organism>
<dbReference type="InterPro" id="IPR050704">
    <property type="entry name" value="Peptidase_C85-like"/>
</dbReference>
<dbReference type="PROSITE" id="PS50802">
    <property type="entry name" value="OTU"/>
    <property type="match status" value="1"/>
</dbReference>
<dbReference type="SUPFAM" id="SSF54001">
    <property type="entry name" value="Cysteine proteinases"/>
    <property type="match status" value="1"/>
</dbReference>
<dbReference type="Pfam" id="PF02338">
    <property type="entry name" value="OTU"/>
    <property type="match status" value="1"/>
</dbReference>
<reference evidence="3" key="1">
    <citation type="submission" date="2021-11" db="EMBL/GenBank/DDBJ databases">
        <authorList>
            <consortium name="Genoscope - CEA"/>
            <person name="William W."/>
        </authorList>
    </citation>
    <scope>NUCLEOTIDE SEQUENCE</scope>
</reference>
<evidence type="ECO:0000313" key="3">
    <source>
        <dbReference type="EMBL" id="CAH0366690.1"/>
    </source>
</evidence>
<dbReference type="InterPro" id="IPR038765">
    <property type="entry name" value="Papain-like_cys_pep_sf"/>
</dbReference>
<dbReference type="PANTHER" id="PTHR12419">
    <property type="entry name" value="OTU DOMAIN CONTAINING PROTEIN"/>
    <property type="match status" value="1"/>
</dbReference>
<dbReference type="GO" id="GO:0004843">
    <property type="term" value="F:cysteine-type deubiquitinase activity"/>
    <property type="evidence" value="ECO:0007669"/>
    <property type="project" value="TreeGrafter"/>
</dbReference>
<feature type="region of interest" description="Disordered" evidence="1">
    <location>
        <begin position="69"/>
        <end position="103"/>
    </location>
</feature>
<gene>
    <name evidence="3" type="ORF">PECAL_1P31960</name>
</gene>
<feature type="compositionally biased region" description="Basic and acidic residues" evidence="1">
    <location>
        <begin position="9"/>
        <end position="19"/>
    </location>
</feature>
<comment type="caution">
    <text evidence="3">The sequence shown here is derived from an EMBL/GenBank/DDBJ whole genome shotgun (WGS) entry which is preliminary data.</text>
</comment>
<evidence type="ECO:0000313" key="4">
    <source>
        <dbReference type="Proteomes" id="UP000789595"/>
    </source>
</evidence>
<feature type="compositionally biased region" description="Basic and acidic residues" evidence="1">
    <location>
        <begin position="72"/>
        <end position="84"/>
    </location>
</feature>
<accession>A0A8J2WFR1</accession>
<protein>
    <recommendedName>
        <fullName evidence="2">OTU domain-containing protein</fullName>
    </recommendedName>
</protein>
<feature type="compositionally biased region" description="Acidic residues" evidence="1">
    <location>
        <begin position="20"/>
        <end position="31"/>
    </location>
</feature>
<dbReference type="AlphaFoldDB" id="A0A8J2WFR1"/>
<dbReference type="GO" id="GO:0016579">
    <property type="term" value="P:protein deubiquitination"/>
    <property type="evidence" value="ECO:0007669"/>
    <property type="project" value="TreeGrafter"/>
</dbReference>
<name>A0A8J2WFR1_9STRA</name>
<feature type="region of interest" description="Disordered" evidence="1">
    <location>
        <begin position="1"/>
        <end position="40"/>
    </location>
</feature>
<proteinExistence type="predicted"/>
<dbReference type="Gene3D" id="3.90.70.80">
    <property type="match status" value="1"/>
</dbReference>
<sequence length="394" mass="43660">MEFSGKGGLIREWRRRDSFEETDSSDGDVDPLEQTTNPRDLAAAVAASRVHNLRQTTNPAELKKAIALSRVSSEESEKKRKESSENMAEAIAESRAYEQSREDEARRRRFAAEDAALAAAREFSALNARTRETIAAILDGDRDCATALRRATEAYAAESTLIRSKQRLAPPPTLCRRCRAYHASTAGLCSSCAAVPVEARFIDEDDARDLCVPNLVKQFRRMGRNRRRKRLPAPPSLGDQRSGRELLAARLARHGRAIVNVSGDGACQFRAVSVGLWDSERHHALVRRKALEVLRANPPPVHDCQVYVSQGLQIGTVAVGDDFDQYINALADDRSWGDHNTLQACSDAFRARVLLVTTHAENYELVVEPRGAEAVCEIWIGFHSEMHYVAAAAL</sequence>
<dbReference type="OrthoDB" id="415023at2759"/>
<dbReference type="Proteomes" id="UP000789595">
    <property type="component" value="Unassembled WGS sequence"/>
</dbReference>
<dbReference type="InterPro" id="IPR003323">
    <property type="entry name" value="OTU_dom"/>
</dbReference>